<dbReference type="Gene3D" id="3.40.50.150">
    <property type="entry name" value="Vaccinia Virus protein VP39"/>
    <property type="match status" value="1"/>
</dbReference>
<keyword evidence="2" id="KW-0808">Transferase</keyword>
<keyword evidence="6" id="KW-1185">Reference proteome</keyword>
<evidence type="ECO:0000256" key="3">
    <source>
        <dbReference type="ARBA" id="ARBA00022691"/>
    </source>
</evidence>
<dbReference type="PANTHER" id="PTHR43712">
    <property type="entry name" value="PUTATIVE (AFU_ORTHOLOGUE AFUA_4G14580)-RELATED"/>
    <property type="match status" value="1"/>
</dbReference>
<reference evidence="5" key="1">
    <citation type="submission" date="2021-03" db="EMBL/GenBank/DDBJ databases">
        <title>Revisited historic fungal species revealed as producer of novel bioactive compounds through whole genome sequencing and comparative genomics.</title>
        <authorList>
            <person name="Vignolle G.A."/>
            <person name="Hochenegger N."/>
            <person name="Mach R.L."/>
            <person name="Mach-Aigner A.R."/>
            <person name="Javad Rahimi M."/>
            <person name="Salim K.A."/>
            <person name="Chan C.M."/>
            <person name="Lim L.B.L."/>
            <person name="Cai F."/>
            <person name="Druzhinina I.S."/>
            <person name="U'Ren J.M."/>
            <person name="Derntl C."/>
        </authorList>
    </citation>
    <scope>NUCLEOTIDE SEQUENCE</scope>
    <source>
        <strain evidence="5">TUCIM 5799</strain>
    </source>
</reference>
<evidence type="ECO:0000313" key="6">
    <source>
        <dbReference type="Proteomes" id="UP000829685"/>
    </source>
</evidence>
<dbReference type="PROSITE" id="PS51683">
    <property type="entry name" value="SAM_OMT_II"/>
    <property type="match status" value="1"/>
</dbReference>
<sequence>MDKYPKSEEPTETVGGSEGQACTAIAHEFSNLEFIVQDFQPVVNQGKSRVPADVAGRITFMAHDFLTQQPVRNADVYLLRQILHNWSTDLTMKVLQNSHERGLDDWKNLFKTADPRFNFQEAKQPAGSTLWIMTVQWEGQWLVRFGC</sequence>
<dbReference type="EMBL" id="JAFIMR010000028">
    <property type="protein sequence ID" value="KAI1861798.1"/>
    <property type="molecule type" value="Genomic_DNA"/>
</dbReference>
<evidence type="ECO:0000256" key="1">
    <source>
        <dbReference type="ARBA" id="ARBA00022603"/>
    </source>
</evidence>
<feature type="domain" description="O-methyltransferase C-terminal" evidence="4">
    <location>
        <begin position="14"/>
        <end position="99"/>
    </location>
</feature>
<dbReference type="GO" id="GO:0032259">
    <property type="term" value="P:methylation"/>
    <property type="evidence" value="ECO:0007669"/>
    <property type="project" value="UniProtKB-KW"/>
</dbReference>
<accession>A0A9P9WGF6</accession>
<evidence type="ECO:0000259" key="4">
    <source>
        <dbReference type="Pfam" id="PF00891"/>
    </source>
</evidence>
<proteinExistence type="predicted"/>
<name>A0A9P9WGF6_9PEZI</name>
<gene>
    <name evidence="5" type="ORF">JX265_009301</name>
</gene>
<dbReference type="PANTHER" id="PTHR43712:SF5">
    <property type="entry name" value="O-METHYLTRANSFERASE ASQN-RELATED"/>
    <property type="match status" value="1"/>
</dbReference>
<protein>
    <recommendedName>
        <fullName evidence="4">O-methyltransferase C-terminal domain-containing protein</fullName>
    </recommendedName>
</protein>
<organism evidence="5 6">
    <name type="scientific">Neoarthrinium moseri</name>
    <dbReference type="NCBI Taxonomy" id="1658444"/>
    <lineage>
        <taxon>Eukaryota</taxon>
        <taxon>Fungi</taxon>
        <taxon>Dikarya</taxon>
        <taxon>Ascomycota</taxon>
        <taxon>Pezizomycotina</taxon>
        <taxon>Sordariomycetes</taxon>
        <taxon>Xylariomycetidae</taxon>
        <taxon>Amphisphaeriales</taxon>
        <taxon>Apiosporaceae</taxon>
        <taxon>Neoarthrinium</taxon>
    </lineage>
</organism>
<keyword evidence="3" id="KW-0949">S-adenosyl-L-methionine</keyword>
<keyword evidence="1" id="KW-0489">Methyltransferase</keyword>
<dbReference type="Proteomes" id="UP000829685">
    <property type="component" value="Unassembled WGS sequence"/>
</dbReference>
<evidence type="ECO:0000313" key="5">
    <source>
        <dbReference type="EMBL" id="KAI1861798.1"/>
    </source>
</evidence>
<dbReference type="InterPro" id="IPR016461">
    <property type="entry name" value="COMT-like"/>
</dbReference>
<dbReference type="Pfam" id="PF00891">
    <property type="entry name" value="Methyltransf_2"/>
    <property type="match status" value="1"/>
</dbReference>
<evidence type="ECO:0000256" key="2">
    <source>
        <dbReference type="ARBA" id="ARBA00022679"/>
    </source>
</evidence>
<dbReference type="GO" id="GO:0008171">
    <property type="term" value="F:O-methyltransferase activity"/>
    <property type="evidence" value="ECO:0007669"/>
    <property type="project" value="InterPro"/>
</dbReference>
<dbReference type="SUPFAM" id="SSF53335">
    <property type="entry name" value="S-adenosyl-L-methionine-dependent methyltransferases"/>
    <property type="match status" value="1"/>
</dbReference>
<dbReference type="InterPro" id="IPR029063">
    <property type="entry name" value="SAM-dependent_MTases_sf"/>
</dbReference>
<dbReference type="AlphaFoldDB" id="A0A9P9WGF6"/>
<comment type="caution">
    <text evidence="5">The sequence shown here is derived from an EMBL/GenBank/DDBJ whole genome shotgun (WGS) entry which is preliminary data.</text>
</comment>
<dbReference type="InterPro" id="IPR001077">
    <property type="entry name" value="COMT_C"/>
</dbReference>